<evidence type="ECO:0000313" key="2">
    <source>
        <dbReference type="Proteomes" id="UP001154282"/>
    </source>
</evidence>
<dbReference type="Proteomes" id="UP001154282">
    <property type="component" value="Unassembled WGS sequence"/>
</dbReference>
<protein>
    <submittedName>
        <fullName evidence="1">Uncharacterized protein</fullName>
    </submittedName>
</protein>
<evidence type="ECO:0000313" key="1">
    <source>
        <dbReference type="EMBL" id="CAI0403293.1"/>
    </source>
</evidence>
<feature type="non-terminal residue" evidence="1">
    <location>
        <position position="65"/>
    </location>
</feature>
<accession>A0AAV0J0P0</accession>
<dbReference type="AlphaFoldDB" id="A0AAV0J0P0"/>
<keyword evidence="2" id="KW-1185">Reference proteome</keyword>
<comment type="caution">
    <text evidence="1">The sequence shown here is derived from an EMBL/GenBank/DDBJ whole genome shotgun (WGS) entry which is preliminary data.</text>
</comment>
<sequence length="65" mass="7543">MAKLSPVAQTELWIDSSDGWGGRFTMNYFCYYGSQGCPCFWQRHGILLSSVWSISETLTWRCRNI</sequence>
<name>A0AAV0J0P0_9ROSI</name>
<reference evidence="1" key="1">
    <citation type="submission" date="2022-08" db="EMBL/GenBank/DDBJ databases">
        <authorList>
            <person name="Gutierrez-Valencia J."/>
        </authorList>
    </citation>
    <scope>NUCLEOTIDE SEQUENCE</scope>
</reference>
<gene>
    <name evidence="1" type="ORF">LITE_LOCUS11970</name>
</gene>
<proteinExistence type="predicted"/>
<dbReference type="EMBL" id="CAMGYJ010000004">
    <property type="protein sequence ID" value="CAI0403293.1"/>
    <property type="molecule type" value="Genomic_DNA"/>
</dbReference>
<organism evidence="1 2">
    <name type="scientific">Linum tenue</name>
    <dbReference type="NCBI Taxonomy" id="586396"/>
    <lineage>
        <taxon>Eukaryota</taxon>
        <taxon>Viridiplantae</taxon>
        <taxon>Streptophyta</taxon>
        <taxon>Embryophyta</taxon>
        <taxon>Tracheophyta</taxon>
        <taxon>Spermatophyta</taxon>
        <taxon>Magnoliopsida</taxon>
        <taxon>eudicotyledons</taxon>
        <taxon>Gunneridae</taxon>
        <taxon>Pentapetalae</taxon>
        <taxon>rosids</taxon>
        <taxon>fabids</taxon>
        <taxon>Malpighiales</taxon>
        <taxon>Linaceae</taxon>
        <taxon>Linum</taxon>
    </lineage>
</organism>